<dbReference type="Proteomes" id="UP000326396">
    <property type="component" value="Linkage Group LG7"/>
</dbReference>
<gene>
    <name evidence="2" type="ORF">E3N88_34471</name>
</gene>
<dbReference type="EMBL" id="SZYD01000017">
    <property type="protein sequence ID" value="KAD3066591.1"/>
    <property type="molecule type" value="Genomic_DNA"/>
</dbReference>
<feature type="transmembrane region" description="Helical" evidence="1">
    <location>
        <begin position="42"/>
        <end position="66"/>
    </location>
</feature>
<keyword evidence="3" id="KW-1185">Reference proteome</keyword>
<evidence type="ECO:0000256" key="1">
    <source>
        <dbReference type="SAM" id="Phobius"/>
    </source>
</evidence>
<reference evidence="2 3" key="1">
    <citation type="submission" date="2019-05" db="EMBL/GenBank/DDBJ databases">
        <title>Mikania micrantha, genome provides insights into the molecular mechanism of rapid growth.</title>
        <authorList>
            <person name="Liu B."/>
        </authorList>
    </citation>
    <scope>NUCLEOTIDE SEQUENCE [LARGE SCALE GENOMIC DNA]</scope>
    <source>
        <strain evidence="2">NLD-2019</strain>
        <tissue evidence="2">Leaf</tissue>
    </source>
</reference>
<keyword evidence="1" id="KW-1133">Transmembrane helix</keyword>
<proteinExistence type="predicted"/>
<keyword evidence="1" id="KW-0812">Transmembrane</keyword>
<evidence type="ECO:0000313" key="2">
    <source>
        <dbReference type="EMBL" id="KAD3066591.1"/>
    </source>
</evidence>
<comment type="caution">
    <text evidence="2">The sequence shown here is derived from an EMBL/GenBank/DDBJ whole genome shotgun (WGS) entry which is preliminary data.</text>
</comment>
<sequence length="138" mass="15338">MDLSKDGSPFPEEDMKRCLSMCTFLSLNEALSLSKRSFCSRITIIMINVTMIGMIMVTMIGTIMIMDTTLADMEDIAMVDMESRTMVGVIDAGISGMVVVVTEITFIEAEGVALFLKRQSHTNKLMRHKLTIDLSMLS</sequence>
<feature type="transmembrane region" description="Helical" evidence="1">
    <location>
        <begin position="86"/>
        <end position="116"/>
    </location>
</feature>
<name>A0A5N6LYH3_9ASTR</name>
<keyword evidence="1" id="KW-0472">Membrane</keyword>
<protein>
    <submittedName>
        <fullName evidence="2">Uncharacterized protein</fullName>
    </submittedName>
</protein>
<organism evidence="2 3">
    <name type="scientific">Mikania micrantha</name>
    <name type="common">bitter vine</name>
    <dbReference type="NCBI Taxonomy" id="192012"/>
    <lineage>
        <taxon>Eukaryota</taxon>
        <taxon>Viridiplantae</taxon>
        <taxon>Streptophyta</taxon>
        <taxon>Embryophyta</taxon>
        <taxon>Tracheophyta</taxon>
        <taxon>Spermatophyta</taxon>
        <taxon>Magnoliopsida</taxon>
        <taxon>eudicotyledons</taxon>
        <taxon>Gunneridae</taxon>
        <taxon>Pentapetalae</taxon>
        <taxon>asterids</taxon>
        <taxon>campanulids</taxon>
        <taxon>Asterales</taxon>
        <taxon>Asteraceae</taxon>
        <taxon>Asteroideae</taxon>
        <taxon>Heliantheae alliance</taxon>
        <taxon>Eupatorieae</taxon>
        <taxon>Mikania</taxon>
    </lineage>
</organism>
<accession>A0A5N6LYH3</accession>
<evidence type="ECO:0000313" key="3">
    <source>
        <dbReference type="Proteomes" id="UP000326396"/>
    </source>
</evidence>
<dbReference type="AlphaFoldDB" id="A0A5N6LYH3"/>